<dbReference type="EMBL" id="KK583237">
    <property type="protein sequence ID" value="KDO24867.1"/>
    <property type="molecule type" value="Genomic_DNA"/>
</dbReference>
<organism evidence="2 3">
    <name type="scientific">Saprolegnia parasitica (strain CBS 223.65)</name>
    <dbReference type="NCBI Taxonomy" id="695850"/>
    <lineage>
        <taxon>Eukaryota</taxon>
        <taxon>Sar</taxon>
        <taxon>Stramenopiles</taxon>
        <taxon>Oomycota</taxon>
        <taxon>Saprolegniomycetes</taxon>
        <taxon>Saprolegniales</taxon>
        <taxon>Saprolegniaceae</taxon>
        <taxon>Saprolegnia</taxon>
    </lineage>
</organism>
<dbReference type="RefSeq" id="XP_012204328.1">
    <property type="nucleotide sequence ID" value="XM_012348938.1"/>
</dbReference>
<sequence>MTAAAYYLVPLSYTFGNDLWWPGYNSSGYALFLVDAINNILEQPPEDTIIDLSALKMAKSYAPSTRLVPEPHPTHARALLLTKLTFIEYAIANIRNTSADQTLMVPTHFCYVDFDRRWELAHSNARQARCEARYRANGAVYLAAILRNQNWTSFMRVYGEHLQVAVLNAVTSSGTAGHAWLNATAHCSSSLQDEAAHWRSFGVTHFTLQWQNNAFTGLQSSLTVVNPLNLAFTLELLHSTYTQGPWTSNTLNIFFMNEIFFMAMCGQSLVRGATNYFGLAQCVYSATPEFEGFLGLSDADGHFVQQTGLVRDAIGPFLSVDLFVVAPPPPLITVIAAFEQRLYTLLEANSSAASAYQQLSPLSVPPTPTWWQNGSFLLYGGNPMCLYNPPTSFPQPSFTFGDACNTQERAIMVVAPSALVFAVSMNRISARELCASIDDVACRRHVTVASDLAVTLSWSDAVNTASLASTVNATQVRLMQFASNPQGTEWTLLTAPILFDPLFGWAAVYDWVTGRREVVSFEGDNGTLVLVSDAYTDAVHVDPNTAPLSQASAILIYTLLYSSLVLWATAILCSWLGLRSRLAFAGQNLFVFHRVAGSTWLGRPMMLLRGCSAVMLLGTSPVTLSHTNGISALQTGHRPYVETLVLAGEATWISYALSEVLFVLQPNGWNVDAAFVWVSYVILETTAPVGVVMDLQSSCFSSDFIYTITCTHGSITIGSTRRVVLLFGIQAIGLLIALITRLWHRHATRRSDSVLLSGAASVLLTPDLDDVSCLLAGRVPLRPGRIWFDVKLWVIVRVAPPHLRVLPRLAMHGPSPSRYARFIALAGFMYVVADVYGSYSYLGVAQRALANDLVWPGFNLTHTHVFLSKYLWRQLSFNGTSGPLTLDVSYLSAMAPVGDPVTSSPSHFGAQMQYTTLTSLATAIAALRRLDPCLAPWVFTAYCYLDLGGVYEMAASTARQARCRTHLRSNAAVYMASLLRNVAWTQWDTCWGDAFQSAFGVYLQQSAAGHALLASFRAPRGSIPGEVDLWRYHRLNVYQLQWQNFKSIGLINTYSVENALGVAYPFTMQHSHGQFRLELQTTFKLYWSLANDFYWTMATNTSQSLLRASPTFRYANQTLEDVYLTNEKLVFASRFAGLSPTTNLTSLCRQVPGAVDDCEAVLRNVVDLSSTLPLESNGTLSSTAHAALSALNIQIMQYGTNVAARGSILTLYTSPLLHDDFRFFGYTFVHDWIFGRRDVVSFTGDVGTLTLLSDLVLQKVEPVQSAELPTAYALYAFAVVQYVTLAIASLAGLTGIYILASRGHIDGRNMLKLSRVGGIVWVGRPLLLVRSFTALCLLSTATLSLESTGYTMYFKSDVPATLSTCLAASEVTWLASIVNDIGLPLTQEHSARYVTLHSLIVLAIASLMSSLQPVAYAAEMDLQCAPTALDYQVTCSTARIAIGSYDRLVFLLGTVLVSNGLAFGLVRVFWPVKANDARHSKSFLLTAGAKFLFKHDKWFYRDVYYMDRASALLNGLVTIHVRSQRLLFDVKSWRLYAVQLEIDHVPTRLASGVPLHDASTASFRAIADCYAKHPQGMSHLRPLYP</sequence>
<accession>A0A067CDG8</accession>
<dbReference type="Proteomes" id="UP000030745">
    <property type="component" value="Unassembled WGS sequence"/>
</dbReference>
<keyword evidence="1" id="KW-0472">Membrane</keyword>
<reference evidence="2 3" key="1">
    <citation type="journal article" date="2013" name="PLoS Genet.">
        <title>Distinctive expansion of potential virulence genes in the genome of the oomycete fish pathogen Saprolegnia parasitica.</title>
        <authorList>
            <person name="Jiang R.H."/>
            <person name="de Bruijn I."/>
            <person name="Haas B.J."/>
            <person name="Belmonte R."/>
            <person name="Lobach L."/>
            <person name="Christie J."/>
            <person name="van den Ackerveken G."/>
            <person name="Bottin A."/>
            <person name="Bulone V."/>
            <person name="Diaz-Moreno S.M."/>
            <person name="Dumas B."/>
            <person name="Fan L."/>
            <person name="Gaulin E."/>
            <person name="Govers F."/>
            <person name="Grenville-Briggs L.J."/>
            <person name="Horner N.R."/>
            <person name="Levin J.Z."/>
            <person name="Mammella M."/>
            <person name="Meijer H.J."/>
            <person name="Morris P."/>
            <person name="Nusbaum C."/>
            <person name="Oome S."/>
            <person name="Phillips A.J."/>
            <person name="van Rooyen D."/>
            <person name="Rzeszutek E."/>
            <person name="Saraiva M."/>
            <person name="Secombes C.J."/>
            <person name="Seidl M.F."/>
            <person name="Snel B."/>
            <person name="Stassen J.H."/>
            <person name="Sykes S."/>
            <person name="Tripathy S."/>
            <person name="van den Berg H."/>
            <person name="Vega-Arreguin J.C."/>
            <person name="Wawra S."/>
            <person name="Young S.K."/>
            <person name="Zeng Q."/>
            <person name="Dieguez-Uribeondo J."/>
            <person name="Russ C."/>
            <person name="Tyler B.M."/>
            <person name="van West P."/>
        </authorList>
    </citation>
    <scope>NUCLEOTIDE SEQUENCE [LARGE SCALE GENOMIC DNA]</scope>
    <source>
        <strain evidence="2 3">CBS 223.65</strain>
    </source>
</reference>
<keyword evidence="1" id="KW-0812">Transmembrane</keyword>
<evidence type="ECO:0000313" key="3">
    <source>
        <dbReference type="Proteomes" id="UP000030745"/>
    </source>
</evidence>
<feature type="transmembrane region" description="Helical" evidence="1">
    <location>
        <begin position="723"/>
        <end position="743"/>
    </location>
</feature>
<feature type="transmembrane region" description="Helical" evidence="1">
    <location>
        <begin position="554"/>
        <end position="578"/>
    </location>
</feature>
<keyword evidence="1" id="KW-1133">Transmembrane helix</keyword>
<evidence type="ECO:0000256" key="1">
    <source>
        <dbReference type="SAM" id="Phobius"/>
    </source>
</evidence>
<gene>
    <name evidence="2" type="ORF">SPRG_09512</name>
</gene>
<dbReference type="GeneID" id="24131669"/>
<proteinExistence type="predicted"/>
<dbReference type="OrthoDB" id="10419594at2759"/>
<protein>
    <submittedName>
        <fullName evidence="2">Uncharacterized protein</fullName>
    </submittedName>
</protein>
<feature type="transmembrane region" description="Helical" evidence="1">
    <location>
        <begin position="1448"/>
        <end position="1470"/>
    </location>
</feature>
<dbReference type="VEuPathDB" id="FungiDB:SPRG_09512"/>
<dbReference type="KEGG" id="spar:SPRG_09512"/>
<feature type="transmembrane region" description="Helical" evidence="1">
    <location>
        <begin position="1272"/>
        <end position="1300"/>
    </location>
</feature>
<evidence type="ECO:0000313" key="2">
    <source>
        <dbReference type="EMBL" id="KDO24867.1"/>
    </source>
</evidence>
<name>A0A067CDG8_SAPPC</name>
<keyword evidence="3" id="KW-1185">Reference proteome</keyword>